<dbReference type="SUPFAM" id="SSF82784">
    <property type="entry name" value="OsmC-like"/>
    <property type="match status" value="1"/>
</dbReference>
<evidence type="ECO:0000313" key="2">
    <source>
        <dbReference type="Proteomes" id="UP000326702"/>
    </source>
</evidence>
<gene>
    <name evidence="1" type="ORF">KDY119_01732</name>
</gene>
<protein>
    <recommendedName>
        <fullName evidence="3">Peroxiredoxin</fullName>
    </recommendedName>
</protein>
<dbReference type="PANTHER" id="PTHR42830">
    <property type="entry name" value="OSMOTICALLY INDUCIBLE FAMILY PROTEIN"/>
    <property type="match status" value="1"/>
</dbReference>
<accession>A0A5P9Q9U9</accession>
<organism evidence="1 2">
    <name type="scientific">Luteimicrobium xylanilyticum</name>
    <dbReference type="NCBI Taxonomy" id="1133546"/>
    <lineage>
        <taxon>Bacteria</taxon>
        <taxon>Bacillati</taxon>
        <taxon>Actinomycetota</taxon>
        <taxon>Actinomycetes</taxon>
        <taxon>Micrococcales</taxon>
        <taxon>Luteimicrobium</taxon>
    </lineage>
</organism>
<proteinExistence type="predicted"/>
<name>A0A5P9Q9U9_9MICO</name>
<dbReference type="EMBL" id="CP045529">
    <property type="protein sequence ID" value="QFU98221.1"/>
    <property type="molecule type" value="Genomic_DNA"/>
</dbReference>
<dbReference type="Pfam" id="PF02566">
    <property type="entry name" value="OsmC"/>
    <property type="match status" value="1"/>
</dbReference>
<dbReference type="InterPro" id="IPR036102">
    <property type="entry name" value="OsmC/Ohrsf"/>
</dbReference>
<dbReference type="InterPro" id="IPR003718">
    <property type="entry name" value="OsmC/Ohr_fam"/>
</dbReference>
<dbReference type="RefSeq" id="WP_036950319.1">
    <property type="nucleotide sequence ID" value="NZ_BAABIH010000027.1"/>
</dbReference>
<dbReference type="Proteomes" id="UP000326702">
    <property type="component" value="Chromosome"/>
</dbReference>
<keyword evidence="2" id="KW-1185">Reference proteome</keyword>
<dbReference type="InterPro" id="IPR015946">
    <property type="entry name" value="KH_dom-like_a/b"/>
</dbReference>
<dbReference type="PANTHER" id="PTHR42830:SF2">
    <property type="entry name" value="OSMC_OHR FAMILY PROTEIN"/>
    <property type="match status" value="1"/>
</dbReference>
<dbReference type="InterPro" id="IPR052707">
    <property type="entry name" value="OsmC_Ohr_Peroxiredoxin"/>
</dbReference>
<dbReference type="OrthoDB" id="9795405at2"/>
<evidence type="ECO:0000313" key="1">
    <source>
        <dbReference type="EMBL" id="QFU98221.1"/>
    </source>
</evidence>
<evidence type="ECO:0008006" key="3">
    <source>
        <dbReference type="Google" id="ProtNLM"/>
    </source>
</evidence>
<sequence>MGAFHDYRATITWTGAGDAGTSSYTSYSRDHTVAFPGLPALPASADPAFRGDPARYSPEQLFVASLSDCHMLWFLHLASSHGVVVREYTDEATGRMRVESSGAGQFVDVTLHPRVTVDPGPDDEALARVHELAHEHCFLARSVNFPVVVEPVPARAAQPQA</sequence>
<reference evidence="1 2" key="1">
    <citation type="submission" date="2019-10" db="EMBL/GenBank/DDBJ databases">
        <title>Genome sequence of Luteimicrobium xylanilyticum HY-24.</title>
        <authorList>
            <person name="Kim D.Y."/>
            <person name="Park H.-Y."/>
        </authorList>
    </citation>
    <scope>NUCLEOTIDE SEQUENCE [LARGE SCALE GENOMIC DNA]</scope>
    <source>
        <strain evidence="1 2">HY-24</strain>
    </source>
</reference>
<dbReference type="KEGG" id="lxl:KDY119_01732"/>
<dbReference type="AlphaFoldDB" id="A0A5P9Q9U9"/>
<dbReference type="Gene3D" id="3.30.300.20">
    <property type="match status" value="1"/>
</dbReference>